<dbReference type="GO" id="GO:0016787">
    <property type="term" value="F:hydrolase activity"/>
    <property type="evidence" value="ECO:0007669"/>
    <property type="project" value="UniProtKB-KW"/>
</dbReference>
<keyword evidence="11" id="KW-0325">Glycoprotein</keyword>
<evidence type="ECO:0000256" key="16">
    <source>
        <dbReference type="PIRSR" id="PIRSR633697-1"/>
    </source>
</evidence>
<dbReference type="InterPro" id="IPR036430">
    <property type="entry name" value="RNase_T2-like_sf"/>
</dbReference>
<keyword evidence="20" id="KW-1185">Reference proteome</keyword>
<keyword evidence="8" id="KW-0378">Hydrolase</keyword>
<feature type="active site" evidence="16">
    <location>
        <position position="231"/>
    </location>
</feature>
<accession>B4H2B9</accession>
<dbReference type="KEGG" id="dpe:6599849"/>
<evidence type="ECO:0000256" key="12">
    <source>
        <dbReference type="ARBA" id="ARBA00023228"/>
    </source>
</evidence>
<dbReference type="EMBL" id="CH479203">
    <property type="protein sequence ID" value="EDW30471.1"/>
    <property type="molecule type" value="Genomic_DNA"/>
</dbReference>
<dbReference type="AlphaFoldDB" id="B4H2B9"/>
<dbReference type="GO" id="GO:0006401">
    <property type="term" value="P:RNA catabolic process"/>
    <property type="evidence" value="ECO:0007669"/>
    <property type="project" value="TreeGrafter"/>
</dbReference>
<feature type="active site" evidence="16">
    <location>
        <position position="227"/>
    </location>
</feature>
<keyword evidence="7" id="KW-0255">Endonuclease</keyword>
<feature type="compositionally biased region" description="Acidic residues" evidence="18">
    <location>
        <begin position="95"/>
        <end position="108"/>
    </location>
</feature>
<dbReference type="GO" id="GO:0005764">
    <property type="term" value="C:lysosome"/>
    <property type="evidence" value="ECO:0007669"/>
    <property type="project" value="UniProtKB-SubCell"/>
</dbReference>
<feature type="active site" evidence="16">
    <location>
        <position position="174"/>
    </location>
</feature>
<dbReference type="Gene3D" id="3.90.730.10">
    <property type="entry name" value="Ribonuclease T2-like"/>
    <property type="match status" value="1"/>
</dbReference>
<dbReference type="PANTHER" id="PTHR11240:SF22">
    <property type="entry name" value="RIBONUCLEASE T2"/>
    <property type="match status" value="1"/>
</dbReference>
<feature type="region of interest" description="Disordered" evidence="18">
    <location>
        <begin position="66"/>
        <end position="117"/>
    </location>
</feature>
<name>B4H2B9_DROPE</name>
<dbReference type="SUPFAM" id="SSF55895">
    <property type="entry name" value="Ribonuclease Rh-like"/>
    <property type="match status" value="1"/>
</dbReference>
<dbReference type="Pfam" id="PF00445">
    <property type="entry name" value="Ribonuclease_T2"/>
    <property type="match status" value="1"/>
</dbReference>
<keyword evidence="9" id="KW-0256">Endoplasmic reticulum</keyword>
<evidence type="ECO:0000256" key="2">
    <source>
        <dbReference type="ARBA" id="ARBA00004371"/>
    </source>
</evidence>
<evidence type="ECO:0000256" key="4">
    <source>
        <dbReference type="ARBA" id="ARBA00007469"/>
    </source>
</evidence>
<dbReference type="PROSITE" id="PS00531">
    <property type="entry name" value="RNASE_T2_2"/>
    <property type="match status" value="1"/>
</dbReference>
<evidence type="ECO:0000256" key="14">
    <source>
        <dbReference type="ARBA" id="ARBA00051280"/>
    </source>
</evidence>
<dbReference type="STRING" id="7234.B4H2B9"/>
<comment type="subcellular location">
    <subcellularLocation>
        <location evidence="1">Endoplasmic reticulum lumen</location>
    </subcellularLocation>
    <subcellularLocation>
        <location evidence="2">Lysosome</location>
    </subcellularLocation>
    <subcellularLocation>
        <location evidence="3">Secreted</location>
    </subcellularLocation>
</comment>
<dbReference type="InterPro" id="IPR033130">
    <property type="entry name" value="RNase_T2_His_AS_2"/>
</dbReference>
<dbReference type="GO" id="GO:0033897">
    <property type="term" value="F:ribonuclease T2 activity"/>
    <property type="evidence" value="ECO:0007669"/>
    <property type="project" value="InterPro"/>
</dbReference>
<comment type="catalytic activity">
    <reaction evidence="14">
        <text>a guanylyl-uridine-RNA = a 3'-end 2',3'-cyclophospho-GMP-RNA + a 5'-end dephospho-uridine-RNA</text>
        <dbReference type="Rhea" id="RHEA:81323"/>
        <dbReference type="Rhea" id="RHEA-COMP:17356"/>
        <dbReference type="Rhea" id="RHEA-COMP:19658"/>
        <dbReference type="Rhea" id="RHEA-COMP:19659"/>
        <dbReference type="ChEBI" id="CHEBI:173224"/>
        <dbReference type="ChEBI" id="CHEBI:231849"/>
        <dbReference type="ChEBI" id="CHEBI:231850"/>
    </reaction>
</comment>
<dbReference type="CDD" id="cd01061">
    <property type="entry name" value="RNase_T2_euk"/>
    <property type="match status" value="1"/>
</dbReference>
<evidence type="ECO:0000256" key="11">
    <source>
        <dbReference type="ARBA" id="ARBA00023180"/>
    </source>
</evidence>
<evidence type="ECO:0000256" key="10">
    <source>
        <dbReference type="ARBA" id="ARBA00023157"/>
    </source>
</evidence>
<gene>
    <name evidence="19" type="primary">Dper\GL18046</name>
    <name evidence="19" type="ORF">Dper_GL18046</name>
</gene>
<evidence type="ECO:0000256" key="6">
    <source>
        <dbReference type="ARBA" id="ARBA00022722"/>
    </source>
</evidence>
<evidence type="ECO:0000313" key="20">
    <source>
        <dbReference type="Proteomes" id="UP000008744"/>
    </source>
</evidence>
<protein>
    <submittedName>
        <fullName evidence="19">GL18046</fullName>
    </submittedName>
</protein>
<evidence type="ECO:0000256" key="7">
    <source>
        <dbReference type="ARBA" id="ARBA00022759"/>
    </source>
</evidence>
<evidence type="ECO:0000256" key="8">
    <source>
        <dbReference type="ARBA" id="ARBA00022801"/>
    </source>
</evidence>
<comment type="catalytic activity">
    <reaction evidence="15">
        <text>an adenylyl-uridine-RNA = a 3'-end 2',3'-cyclophospho-AMP-RNA + a 5'-end dephospho-uridine-RNA</text>
        <dbReference type="Rhea" id="RHEA:81383"/>
        <dbReference type="Rhea" id="RHEA-COMP:17356"/>
        <dbReference type="Rhea" id="RHEA-COMP:19675"/>
        <dbReference type="Rhea" id="RHEA-COMP:19676"/>
        <dbReference type="ChEBI" id="CHEBI:173224"/>
        <dbReference type="ChEBI" id="CHEBI:231879"/>
        <dbReference type="ChEBI" id="CHEBI:231881"/>
    </reaction>
    <physiologicalReaction direction="left-to-right" evidence="15">
        <dbReference type="Rhea" id="RHEA:81384"/>
    </physiologicalReaction>
</comment>
<dbReference type="GO" id="GO:0005788">
    <property type="term" value="C:endoplasmic reticulum lumen"/>
    <property type="evidence" value="ECO:0007669"/>
    <property type="project" value="UniProtKB-SubCell"/>
</dbReference>
<dbReference type="OMA" id="TIWSAVK"/>
<organism evidence="20">
    <name type="scientific">Drosophila persimilis</name>
    <name type="common">Fruit fly</name>
    <dbReference type="NCBI Taxonomy" id="7234"/>
    <lineage>
        <taxon>Eukaryota</taxon>
        <taxon>Metazoa</taxon>
        <taxon>Ecdysozoa</taxon>
        <taxon>Arthropoda</taxon>
        <taxon>Hexapoda</taxon>
        <taxon>Insecta</taxon>
        <taxon>Pterygota</taxon>
        <taxon>Neoptera</taxon>
        <taxon>Endopterygota</taxon>
        <taxon>Diptera</taxon>
        <taxon>Brachycera</taxon>
        <taxon>Muscomorpha</taxon>
        <taxon>Ephydroidea</taxon>
        <taxon>Drosophilidae</taxon>
        <taxon>Drosophila</taxon>
        <taxon>Sophophora</taxon>
    </lineage>
</organism>
<evidence type="ECO:0000256" key="5">
    <source>
        <dbReference type="ARBA" id="ARBA00022525"/>
    </source>
</evidence>
<dbReference type="InterPro" id="IPR001568">
    <property type="entry name" value="RNase_T2-like"/>
</dbReference>
<dbReference type="GO" id="GO:0005576">
    <property type="term" value="C:extracellular region"/>
    <property type="evidence" value="ECO:0007669"/>
    <property type="project" value="UniProtKB-SubCell"/>
</dbReference>
<proteinExistence type="inferred from homology"/>
<evidence type="ECO:0000256" key="3">
    <source>
        <dbReference type="ARBA" id="ARBA00004613"/>
    </source>
</evidence>
<dbReference type="HOGENOM" id="CLU_069912_0_0_1"/>
<evidence type="ECO:0000313" key="19">
    <source>
        <dbReference type="EMBL" id="EDW30471.1"/>
    </source>
</evidence>
<evidence type="ECO:0000256" key="17">
    <source>
        <dbReference type="RuleBase" id="RU004328"/>
    </source>
</evidence>
<keyword evidence="10" id="KW-1015">Disulfide bond</keyword>
<evidence type="ECO:0000256" key="18">
    <source>
        <dbReference type="SAM" id="MobiDB-lite"/>
    </source>
</evidence>
<dbReference type="OrthoDB" id="435754at2759"/>
<sequence length="385" mass="44115">MSMVNQFRWSHNPLSHTCTHCRTVGGGAGVKFKVDPVTPFAQPTATRQRKANKIYRITHLGINYSAHDDISNSDESTSGFVERQPQRKTLPDNGSDSDDGDGDDDDDSLYPFDDSGLLDDPTRAMERHQRVHDHNWDVLIFTQQWPVTTCYHWREDNPSQECSLPQKKEFWTIHGIWPTKLGSLGPSFCNKSAEFDVDKLDGISNRLETFWPDLKGATSQEWLWKHEWQKHGTCAMLIEELDDELKYFAQGLSWREQYIMSRILDASDIHPDSNNTVTAINNAIVKALGKNPSIHCLFDTKHEISYLSEIRICFNKSLELIDCDGVKLGDAVSIKYPGGNVTTNCHISSLVHYPSLVPPLQRKREWKFPLVNVYKLLQFLMWFTL</sequence>
<reference evidence="19 20" key="1">
    <citation type="journal article" date="2007" name="Nature">
        <title>Evolution of genes and genomes on the Drosophila phylogeny.</title>
        <authorList>
            <consortium name="Drosophila 12 Genomes Consortium"/>
            <person name="Clark A.G."/>
            <person name="Eisen M.B."/>
            <person name="Smith D.R."/>
            <person name="Bergman C.M."/>
            <person name="Oliver B."/>
            <person name="Markow T.A."/>
            <person name="Kaufman T.C."/>
            <person name="Kellis M."/>
            <person name="Gelbart W."/>
            <person name="Iyer V.N."/>
            <person name="Pollard D.A."/>
            <person name="Sackton T.B."/>
            <person name="Larracuente A.M."/>
            <person name="Singh N.D."/>
            <person name="Abad J.P."/>
            <person name="Abt D.N."/>
            <person name="Adryan B."/>
            <person name="Aguade M."/>
            <person name="Akashi H."/>
            <person name="Anderson W.W."/>
            <person name="Aquadro C.F."/>
            <person name="Ardell D.H."/>
            <person name="Arguello R."/>
            <person name="Artieri C.G."/>
            <person name="Barbash D.A."/>
            <person name="Barker D."/>
            <person name="Barsanti P."/>
            <person name="Batterham P."/>
            <person name="Batzoglou S."/>
            <person name="Begun D."/>
            <person name="Bhutkar A."/>
            <person name="Blanco E."/>
            <person name="Bosak S.A."/>
            <person name="Bradley R.K."/>
            <person name="Brand A.D."/>
            <person name="Brent M.R."/>
            <person name="Brooks A.N."/>
            <person name="Brown R.H."/>
            <person name="Butlin R.K."/>
            <person name="Caggese C."/>
            <person name="Calvi B.R."/>
            <person name="Bernardo de Carvalho A."/>
            <person name="Caspi A."/>
            <person name="Castrezana S."/>
            <person name="Celniker S.E."/>
            <person name="Chang J.L."/>
            <person name="Chapple C."/>
            <person name="Chatterji S."/>
            <person name="Chinwalla A."/>
            <person name="Civetta A."/>
            <person name="Clifton S.W."/>
            <person name="Comeron J.M."/>
            <person name="Costello J.C."/>
            <person name="Coyne J.A."/>
            <person name="Daub J."/>
            <person name="David R.G."/>
            <person name="Delcher A.L."/>
            <person name="Delehaunty K."/>
            <person name="Do C.B."/>
            <person name="Ebling H."/>
            <person name="Edwards K."/>
            <person name="Eickbush T."/>
            <person name="Evans J.D."/>
            <person name="Filipski A."/>
            <person name="Findeiss S."/>
            <person name="Freyhult E."/>
            <person name="Fulton L."/>
            <person name="Fulton R."/>
            <person name="Garcia A.C."/>
            <person name="Gardiner A."/>
            <person name="Garfield D.A."/>
            <person name="Garvin B.E."/>
            <person name="Gibson G."/>
            <person name="Gilbert D."/>
            <person name="Gnerre S."/>
            <person name="Godfrey J."/>
            <person name="Good R."/>
            <person name="Gotea V."/>
            <person name="Gravely B."/>
            <person name="Greenberg A.J."/>
            <person name="Griffiths-Jones S."/>
            <person name="Gross S."/>
            <person name="Guigo R."/>
            <person name="Gustafson E.A."/>
            <person name="Haerty W."/>
            <person name="Hahn M.W."/>
            <person name="Halligan D.L."/>
            <person name="Halpern A.L."/>
            <person name="Halter G.M."/>
            <person name="Han M.V."/>
            <person name="Heger A."/>
            <person name="Hillier L."/>
            <person name="Hinrichs A.S."/>
            <person name="Holmes I."/>
            <person name="Hoskins R.A."/>
            <person name="Hubisz M.J."/>
            <person name="Hultmark D."/>
            <person name="Huntley M.A."/>
            <person name="Jaffe D.B."/>
            <person name="Jagadeeshan S."/>
            <person name="Jeck W.R."/>
            <person name="Johnson J."/>
            <person name="Jones C.D."/>
            <person name="Jordan W.C."/>
            <person name="Karpen G.H."/>
            <person name="Kataoka E."/>
            <person name="Keightley P.D."/>
            <person name="Kheradpour P."/>
            <person name="Kirkness E.F."/>
            <person name="Koerich L.B."/>
            <person name="Kristiansen K."/>
            <person name="Kudrna D."/>
            <person name="Kulathinal R.J."/>
            <person name="Kumar S."/>
            <person name="Kwok R."/>
            <person name="Lander E."/>
            <person name="Langley C.H."/>
            <person name="Lapoint R."/>
            <person name="Lazzaro B.P."/>
            <person name="Lee S.J."/>
            <person name="Levesque L."/>
            <person name="Li R."/>
            <person name="Lin C.F."/>
            <person name="Lin M.F."/>
            <person name="Lindblad-Toh K."/>
            <person name="Llopart A."/>
            <person name="Long M."/>
            <person name="Low L."/>
            <person name="Lozovsky E."/>
            <person name="Lu J."/>
            <person name="Luo M."/>
            <person name="Machado C.A."/>
            <person name="Makalowski W."/>
            <person name="Marzo M."/>
            <person name="Matsuda M."/>
            <person name="Matzkin L."/>
            <person name="McAllister B."/>
            <person name="McBride C.S."/>
            <person name="McKernan B."/>
            <person name="McKernan K."/>
            <person name="Mendez-Lago M."/>
            <person name="Minx P."/>
            <person name="Mollenhauer M.U."/>
            <person name="Montooth K."/>
            <person name="Mount S.M."/>
            <person name="Mu X."/>
            <person name="Myers E."/>
            <person name="Negre B."/>
            <person name="Newfeld S."/>
            <person name="Nielsen R."/>
            <person name="Noor M.A."/>
            <person name="O'Grady P."/>
            <person name="Pachter L."/>
            <person name="Papaceit M."/>
            <person name="Parisi M.J."/>
            <person name="Parisi M."/>
            <person name="Parts L."/>
            <person name="Pedersen J.S."/>
            <person name="Pesole G."/>
            <person name="Phillippy A.M."/>
            <person name="Ponting C.P."/>
            <person name="Pop M."/>
            <person name="Porcelli D."/>
            <person name="Powell J.R."/>
            <person name="Prohaska S."/>
            <person name="Pruitt K."/>
            <person name="Puig M."/>
            <person name="Quesneville H."/>
            <person name="Ram K.R."/>
            <person name="Rand D."/>
            <person name="Rasmussen M.D."/>
            <person name="Reed L.K."/>
            <person name="Reenan R."/>
            <person name="Reily A."/>
            <person name="Remington K.A."/>
            <person name="Rieger T.T."/>
            <person name="Ritchie M.G."/>
            <person name="Robin C."/>
            <person name="Rogers Y.H."/>
            <person name="Rohde C."/>
            <person name="Rozas J."/>
            <person name="Rubenfield M.J."/>
            <person name="Ruiz A."/>
            <person name="Russo S."/>
            <person name="Salzberg S.L."/>
            <person name="Sanchez-Gracia A."/>
            <person name="Saranga D.J."/>
            <person name="Sato H."/>
            <person name="Schaeffer S.W."/>
            <person name="Schatz M.C."/>
            <person name="Schlenke T."/>
            <person name="Schwartz R."/>
            <person name="Segarra C."/>
            <person name="Singh R.S."/>
            <person name="Sirot L."/>
            <person name="Sirota M."/>
            <person name="Sisneros N.B."/>
            <person name="Smith C.D."/>
            <person name="Smith T.F."/>
            <person name="Spieth J."/>
            <person name="Stage D.E."/>
            <person name="Stark A."/>
            <person name="Stephan W."/>
            <person name="Strausberg R.L."/>
            <person name="Strempel S."/>
            <person name="Sturgill D."/>
            <person name="Sutton G."/>
            <person name="Sutton G.G."/>
            <person name="Tao W."/>
            <person name="Teichmann S."/>
            <person name="Tobari Y.N."/>
            <person name="Tomimura Y."/>
            <person name="Tsolas J.M."/>
            <person name="Valente V.L."/>
            <person name="Venter E."/>
            <person name="Venter J.C."/>
            <person name="Vicario S."/>
            <person name="Vieira F.G."/>
            <person name="Vilella A.J."/>
            <person name="Villasante A."/>
            <person name="Walenz B."/>
            <person name="Wang J."/>
            <person name="Wasserman M."/>
            <person name="Watts T."/>
            <person name="Wilson D."/>
            <person name="Wilson R.K."/>
            <person name="Wing R.A."/>
            <person name="Wolfner M.F."/>
            <person name="Wong A."/>
            <person name="Wong G.K."/>
            <person name="Wu C.I."/>
            <person name="Wu G."/>
            <person name="Yamamoto D."/>
            <person name="Yang H.P."/>
            <person name="Yang S.P."/>
            <person name="Yorke J.A."/>
            <person name="Yoshida K."/>
            <person name="Zdobnov E."/>
            <person name="Zhang P."/>
            <person name="Zhang Y."/>
            <person name="Zimin A.V."/>
            <person name="Baldwin J."/>
            <person name="Abdouelleil A."/>
            <person name="Abdulkadir J."/>
            <person name="Abebe A."/>
            <person name="Abera B."/>
            <person name="Abreu J."/>
            <person name="Acer S.C."/>
            <person name="Aftuck L."/>
            <person name="Alexander A."/>
            <person name="An P."/>
            <person name="Anderson E."/>
            <person name="Anderson S."/>
            <person name="Arachi H."/>
            <person name="Azer M."/>
            <person name="Bachantsang P."/>
            <person name="Barry A."/>
            <person name="Bayul T."/>
            <person name="Berlin A."/>
            <person name="Bessette D."/>
            <person name="Bloom T."/>
            <person name="Blye J."/>
            <person name="Boguslavskiy L."/>
            <person name="Bonnet C."/>
            <person name="Boukhgalter B."/>
            <person name="Bourzgui I."/>
            <person name="Brown A."/>
            <person name="Cahill P."/>
            <person name="Channer S."/>
            <person name="Cheshatsang Y."/>
            <person name="Chuda L."/>
            <person name="Citroen M."/>
            <person name="Collymore A."/>
            <person name="Cooke P."/>
            <person name="Costello M."/>
            <person name="D'Aco K."/>
            <person name="Daza R."/>
            <person name="De Haan G."/>
            <person name="DeGray S."/>
            <person name="DeMaso C."/>
            <person name="Dhargay N."/>
            <person name="Dooley K."/>
            <person name="Dooley E."/>
            <person name="Doricent M."/>
            <person name="Dorje P."/>
            <person name="Dorjee K."/>
            <person name="Dupes A."/>
            <person name="Elong R."/>
            <person name="Falk J."/>
            <person name="Farina A."/>
            <person name="Faro S."/>
            <person name="Ferguson D."/>
            <person name="Fisher S."/>
            <person name="Foley C.D."/>
            <person name="Franke A."/>
            <person name="Friedrich D."/>
            <person name="Gadbois L."/>
            <person name="Gearin G."/>
            <person name="Gearin C.R."/>
            <person name="Giannoukos G."/>
            <person name="Goode T."/>
            <person name="Graham J."/>
            <person name="Grandbois E."/>
            <person name="Grewal S."/>
            <person name="Gyaltsen K."/>
            <person name="Hafez N."/>
            <person name="Hagos B."/>
            <person name="Hall J."/>
            <person name="Henson C."/>
            <person name="Hollinger A."/>
            <person name="Honan T."/>
            <person name="Huard M.D."/>
            <person name="Hughes L."/>
            <person name="Hurhula B."/>
            <person name="Husby M.E."/>
            <person name="Kamat A."/>
            <person name="Kanga B."/>
            <person name="Kashin S."/>
            <person name="Khazanovich D."/>
            <person name="Kisner P."/>
            <person name="Lance K."/>
            <person name="Lara M."/>
            <person name="Lee W."/>
            <person name="Lennon N."/>
            <person name="Letendre F."/>
            <person name="LeVine R."/>
            <person name="Lipovsky A."/>
            <person name="Liu X."/>
            <person name="Liu J."/>
            <person name="Liu S."/>
            <person name="Lokyitsang T."/>
            <person name="Lokyitsang Y."/>
            <person name="Lubonja R."/>
            <person name="Lui A."/>
            <person name="MacDonald P."/>
            <person name="Magnisalis V."/>
            <person name="Maru K."/>
            <person name="Matthews C."/>
            <person name="McCusker W."/>
            <person name="McDonough S."/>
            <person name="Mehta T."/>
            <person name="Meldrim J."/>
            <person name="Meneus L."/>
            <person name="Mihai O."/>
            <person name="Mihalev A."/>
            <person name="Mihova T."/>
            <person name="Mittelman R."/>
            <person name="Mlenga V."/>
            <person name="Montmayeur A."/>
            <person name="Mulrain L."/>
            <person name="Navidi A."/>
            <person name="Naylor J."/>
            <person name="Negash T."/>
            <person name="Nguyen T."/>
            <person name="Nguyen N."/>
            <person name="Nicol R."/>
            <person name="Norbu C."/>
            <person name="Norbu N."/>
            <person name="Novod N."/>
            <person name="O'Neill B."/>
            <person name="Osman S."/>
            <person name="Markiewicz E."/>
            <person name="Oyono O.L."/>
            <person name="Patti C."/>
            <person name="Phunkhang P."/>
            <person name="Pierre F."/>
            <person name="Priest M."/>
            <person name="Raghuraman S."/>
            <person name="Rege F."/>
            <person name="Reyes R."/>
            <person name="Rise C."/>
            <person name="Rogov P."/>
            <person name="Ross K."/>
            <person name="Ryan E."/>
            <person name="Settipalli S."/>
            <person name="Shea T."/>
            <person name="Sherpa N."/>
            <person name="Shi L."/>
            <person name="Shih D."/>
            <person name="Sparrow T."/>
            <person name="Spaulding J."/>
            <person name="Stalker J."/>
            <person name="Stange-Thomann N."/>
            <person name="Stavropoulos S."/>
            <person name="Stone C."/>
            <person name="Strader C."/>
            <person name="Tesfaye S."/>
            <person name="Thomson T."/>
            <person name="Thoulutsang Y."/>
            <person name="Thoulutsang D."/>
            <person name="Topham K."/>
            <person name="Topping I."/>
            <person name="Tsamla T."/>
            <person name="Vassiliev H."/>
            <person name="Vo A."/>
            <person name="Wangchuk T."/>
            <person name="Wangdi T."/>
            <person name="Weiand M."/>
            <person name="Wilkinson J."/>
            <person name="Wilson A."/>
            <person name="Yadav S."/>
            <person name="Young G."/>
            <person name="Yu Q."/>
            <person name="Zembek L."/>
            <person name="Zhong D."/>
            <person name="Zimmer A."/>
            <person name="Zwirko Z."/>
            <person name="Jaffe D.B."/>
            <person name="Alvarez P."/>
            <person name="Brockman W."/>
            <person name="Butler J."/>
            <person name="Chin C."/>
            <person name="Gnerre S."/>
            <person name="Grabherr M."/>
            <person name="Kleber M."/>
            <person name="Mauceli E."/>
            <person name="MacCallum I."/>
        </authorList>
    </citation>
    <scope>NUCLEOTIDE SEQUENCE [LARGE SCALE GENOMIC DNA]</scope>
    <source>
        <strain evidence="20">MSH-3 / Tucson 14011-0111.49</strain>
    </source>
</reference>
<dbReference type="InterPro" id="IPR033697">
    <property type="entry name" value="Ribonuclease_T2_eukaryotic"/>
</dbReference>
<dbReference type="Proteomes" id="UP000008744">
    <property type="component" value="Unassembled WGS sequence"/>
</dbReference>
<keyword evidence="5" id="KW-0964">Secreted</keyword>
<dbReference type="FunFam" id="3.90.730.10:FF:000001">
    <property type="entry name" value="Ribonuclease T2"/>
    <property type="match status" value="1"/>
</dbReference>
<dbReference type="eggNOG" id="KOG1642">
    <property type="taxonomic scope" value="Eukaryota"/>
</dbReference>
<evidence type="ECO:0000256" key="13">
    <source>
        <dbReference type="ARBA" id="ARBA00023239"/>
    </source>
</evidence>
<evidence type="ECO:0000256" key="9">
    <source>
        <dbReference type="ARBA" id="ARBA00022824"/>
    </source>
</evidence>
<dbReference type="SMR" id="B4H2B9"/>
<dbReference type="PANTHER" id="PTHR11240">
    <property type="entry name" value="RIBONUCLEASE T2"/>
    <property type="match status" value="1"/>
</dbReference>
<evidence type="ECO:0000256" key="1">
    <source>
        <dbReference type="ARBA" id="ARBA00004319"/>
    </source>
</evidence>
<keyword evidence="6" id="KW-0540">Nuclease</keyword>
<keyword evidence="12" id="KW-0458">Lysosome</keyword>
<keyword evidence="13" id="KW-0456">Lyase</keyword>
<dbReference type="PhylomeDB" id="B4H2B9"/>
<comment type="similarity">
    <text evidence="4 17">Belongs to the RNase T2 family.</text>
</comment>
<dbReference type="GO" id="GO:0003723">
    <property type="term" value="F:RNA binding"/>
    <property type="evidence" value="ECO:0007669"/>
    <property type="project" value="InterPro"/>
</dbReference>
<evidence type="ECO:0000256" key="15">
    <source>
        <dbReference type="ARBA" id="ARBA00052670"/>
    </source>
</evidence>